<evidence type="ECO:0000259" key="1">
    <source>
        <dbReference type="PROSITE" id="PS50878"/>
    </source>
</evidence>
<reference evidence="2" key="2">
    <citation type="journal article" date="2023" name="Science">
        <title>Genomic signatures of disease resistance in endangered staghorn corals.</title>
        <authorList>
            <person name="Vollmer S.V."/>
            <person name="Selwyn J.D."/>
            <person name="Despard B.A."/>
            <person name="Roesel C.L."/>
        </authorList>
    </citation>
    <scope>NUCLEOTIDE SEQUENCE</scope>
    <source>
        <tissue evidence="2">Whole Organism</tissue>
    </source>
</reference>
<dbReference type="EMBL" id="JARQWQ010000070">
    <property type="protein sequence ID" value="KAK2554437.1"/>
    <property type="molecule type" value="Genomic_DNA"/>
</dbReference>
<reference evidence="2" key="1">
    <citation type="journal article" date="2023" name="G3 (Bethesda)">
        <title>Whole genome assembly and annotation of the endangered Caribbean coral Acropora cervicornis.</title>
        <authorList>
            <person name="Selwyn J.D."/>
            <person name="Vollmer S.V."/>
        </authorList>
    </citation>
    <scope>NUCLEOTIDE SEQUENCE</scope>
    <source>
        <strain evidence="2">K2</strain>
    </source>
</reference>
<gene>
    <name evidence="2" type="ORF">P5673_024151</name>
</gene>
<dbReference type="PANTHER" id="PTHR47510">
    <property type="entry name" value="REVERSE TRANSCRIPTASE DOMAIN-CONTAINING PROTEIN"/>
    <property type="match status" value="1"/>
</dbReference>
<evidence type="ECO:0000313" key="2">
    <source>
        <dbReference type="EMBL" id="KAK2554437.1"/>
    </source>
</evidence>
<dbReference type="InterPro" id="IPR043502">
    <property type="entry name" value="DNA/RNA_pol_sf"/>
</dbReference>
<dbReference type="AlphaFoldDB" id="A0AAD9Q462"/>
<comment type="caution">
    <text evidence="2">The sequence shown here is derived from an EMBL/GenBank/DDBJ whole genome shotgun (WGS) entry which is preliminary data.</text>
</comment>
<dbReference type="SUPFAM" id="SSF56672">
    <property type="entry name" value="DNA/RNA polymerases"/>
    <property type="match status" value="1"/>
</dbReference>
<protein>
    <submittedName>
        <fullName evidence="2">RNA-directed DNA polymerase from mobile element jockey</fullName>
    </submittedName>
</protein>
<sequence>MATVYHPPQNNDLELKKHLFQSLDSALAEFPNAAIAILGDFNKLNPGTLISSFNLKQMPSNTEPYTLLSCLHHKRDCRPANRRSLSTALSKINWTPLYHTAAIDNQFALFSNTLSSVFDTHLPLRTVKHHPKDKPWITADIKNNISKRQKAWSTGNTFKYNFYRNKVRKLCKSARKFFYNSKILNTREPNPKKWWTNIKSISRLSKSEPLSSIFYNGEFKRGSELADLIAESFSNVSNSLLPLQFNKLPISSVPDEYIISPRQVEIELENISLQKATGPDDIPNWISNPKSVDSDLRPISLTPVLSKLLEGFVFRWLLNHIKSSIDHLQFGNIKNCSTTHALIHLTHHWLVELDNPGSIIRCCMIDFSKAFDRIDHNILLHKLQLLNTPPILLNWCADFLYDRYLRVKLGQHKSSWRSIHAGVPQGTKLGPLFFLVMINDLQTTLPLYKYVDDCTVYEIISNSSHNSTLQATIDSINNWTEHNNMCLNVSKAKELRVSFLKDSMAFDNLSSSDTSIETVHDFKLLGVIISSNLTWNAHVNYICTKASKRLYALRVLKRSGAPAKDLIIVYCAFIRPDLEYASPVWHFSLTQSLSDQIEHIQKRALKIAFPEVSYSTSLEMANLPTLYQRREHQCQTLYKSIHQQSDNKLRKLLPIASSHKYNIRNPRTYPLFKCRTDRFKNSFIPKCVSIWDRL</sequence>
<keyword evidence="2" id="KW-0808">Transferase</keyword>
<dbReference type="GO" id="GO:0003964">
    <property type="term" value="F:RNA-directed DNA polymerase activity"/>
    <property type="evidence" value="ECO:0007669"/>
    <property type="project" value="UniProtKB-KW"/>
</dbReference>
<dbReference type="Pfam" id="PF00078">
    <property type="entry name" value="RVT_1"/>
    <property type="match status" value="1"/>
</dbReference>
<accession>A0AAD9Q462</accession>
<keyword evidence="2" id="KW-0695">RNA-directed DNA polymerase</keyword>
<dbReference type="CDD" id="cd01650">
    <property type="entry name" value="RT_nLTR_like"/>
    <property type="match status" value="1"/>
</dbReference>
<keyword evidence="2" id="KW-0548">Nucleotidyltransferase</keyword>
<name>A0AAD9Q462_ACRCE</name>
<evidence type="ECO:0000313" key="3">
    <source>
        <dbReference type="Proteomes" id="UP001249851"/>
    </source>
</evidence>
<feature type="domain" description="Reverse transcriptase" evidence="1">
    <location>
        <begin position="267"/>
        <end position="529"/>
    </location>
</feature>
<dbReference type="PROSITE" id="PS50878">
    <property type="entry name" value="RT_POL"/>
    <property type="match status" value="1"/>
</dbReference>
<dbReference type="PANTHER" id="PTHR47510:SF3">
    <property type="entry name" value="ENDO_EXONUCLEASE_PHOSPHATASE DOMAIN-CONTAINING PROTEIN"/>
    <property type="match status" value="1"/>
</dbReference>
<proteinExistence type="predicted"/>
<keyword evidence="3" id="KW-1185">Reference proteome</keyword>
<dbReference type="InterPro" id="IPR000477">
    <property type="entry name" value="RT_dom"/>
</dbReference>
<dbReference type="Proteomes" id="UP001249851">
    <property type="component" value="Unassembled WGS sequence"/>
</dbReference>
<organism evidence="2 3">
    <name type="scientific">Acropora cervicornis</name>
    <name type="common">Staghorn coral</name>
    <dbReference type="NCBI Taxonomy" id="6130"/>
    <lineage>
        <taxon>Eukaryota</taxon>
        <taxon>Metazoa</taxon>
        <taxon>Cnidaria</taxon>
        <taxon>Anthozoa</taxon>
        <taxon>Hexacorallia</taxon>
        <taxon>Scleractinia</taxon>
        <taxon>Astrocoeniina</taxon>
        <taxon>Acroporidae</taxon>
        <taxon>Acropora</taxon>
    </lineage>
</organism>